<dbReference type="PANTHER" id="PTHR12393:SF6">
    <property type="entry name" value="SPHINGOMYELIN PHOSPHODIESTERASE 2"/>
    <property type="match status" value="1"/>
</dbReference>
<proteinExistence type="predicted"/>
<evidence type="ECO:0008006" key="4">
    <source>
        <dbReference type="Google" id="ProtNLM"/>
    </source>
</evidence>
<dbReference type="SUPFAM" id="SSF81383">
    <property type="entry name" value="F-box domain"/>
    <property type="match status" value="1"/>
</dbReference>
<dbReference type="Gene3D" id="1.25.40.20">
    <property type="entry name" value="Ankyrin repeat-containing domain"/>
    <property type="match status" value="2"/>
</dbReference>
<dbReference type="InterPro" id="IPR036770">
    <property type="entry name" value="Ankyrin_rpt-contain_sf"/>
</dbReference>
<sequence>MEAGLENIWQQLPAELVQRILSFLPPNDIACTVRLINKATAAPFHAPEFKVVRLSQPCPEHAFAWQWSKPGAARAFTYKERRNLITLAIKSGSLPNLKVAVASAGLCRLSPDEMGIAASLGRLDMLQWLLQHGFPWGDALPGAASKGHVDMCEWLLDNGCPWDAAAMSSAARNGHLDVAEWLTKRRAAETGFSGTYHPKDWLCSVAAGCDLPTLIRCDSEHDGRWSGLHLMPPGVLSAAAGSRTPDWQAKVLWAEERGARRSEEACESAANCPDALDRLRWLWQRGYPLRSSRAAACAAKQGNIAVLEFLLQEGIRPGKRAAEFAAGAGRLEVLQWLQARGCLLKPQKLLPFAARAGHLPVMIWLVETLGAELNSALSCAWGPEQGSSEVLRWLRRRRRFSLGFICLRDVVLTGCEELLEVVAERGYPPMPADGSLYRAAGGQGDLAMLRCLRRLDCPWGDALFDCVYEGCPLPVLQWLLDAGCPVKWYEVMETIRIAQERNKGPSFTPQVVAWVTEQWELWKQKHQALFGQQHEQQPGRQQDWHGGWMSGGYS</sequence>
<gene>
    <name evidence="2" type="ORF">Agub_g3564</name>
</gene>
<dbReference type="CDD" id="cd09917">
    <property type="entry name" value="F-box_SF"/>
    <property type="match status" value="1"/>
</dbReference>
<keyword evidence="3" id="KW-1185">Reference proteome</keyword>
<dbReference type="Proteomes" id="UP001054857">
    <property type="component" value="Unassembled WGS sequence"/>
</dbReference>
<comment type="caution">
    <text evidence="2">The sequence shown here is derived from an EMBL/GenBank/DDBJ whole genome shotgun (WGS) entry which is preliminary data.</text>
</comment>
<evidence type="ECO:0000313" key="3">
    <source>
        <dbReference type="Proteomes" id="UP001054857"/>
    </source>
</evidence>
<reference evidence="2 3" key="1">
    <citation type="journal article" date="2021" name="Sci. Rep.">
        <title>Genome sequencing of the multicellular alga Astrephomene provides insights into convergent evolution of germ-soma differentiation.</title>
        <authorList>
            <person name="Yamashita S."/>
            <person name="Yamamoto K."/>
            <person name="Matsuzaki R."/>
            <person name="Suzuki S."/>
            <person name="Yamaguchi H."/>
            <person name="Hirooka S."/>
            <person name="Minakuchi Y."/>
            <person name="Miyagishima S."/>
            <person name="Kawachi M."/>
            <person name="Toyoda A."/>
            <person name="Nozaki H."/>
        </authorList>
    </citation>
    <scope>NUCLEOTIDE SEQUENCE [LARGE SCALE GENOMIC DNA]</scope>
    <source>
        <strain evidence="2 3">NIES-4017</strain>
    </source>
</reference>
<accession>A0AAD3DJE8</accession>
<dbReference type="SUPFAM" id="SSF48403">
    <property type="entry name" value="Ankyrin repeat"/>
    <property type="match status" value="1"/>
</dbReference>
<dbReference type="InterPro" id="IPR002110">
    <property type="entry name" value="Ankyrin_rpt"/>
</dbReference>
<dbReference type="GO" id="GO:0016020">
    <property type="term" value="C:membrane"/>
    <property type="evidence" value="ECO:0007669"/>
    <property type="project" value="TreeGrafter"/>
</dbReference>
<dbReference type="Pfam" id="PF12796">
    <property type="entry name" value="Ank_2"/>
    <property type="match status" value="1"/>
</dbReference>
<organism evidence="2 3">
    <name type="scientific">Astrephomene gubernaculifera</name>
    <dbReference type="NCBI Taxonomy" id="47775"/>
    <lineage>
        <taxon>Eukaryota</taxon>
        <taxon>Viridiplantae</taxon>
        <taxon>Chlorophyta</taxon>
        <taxon>core chlorophytes</taxon>
        <taxon>Chlorophyceae</taxon>
        <taxon>CS clade</taxon>
        <taxon>Chlamydomonadales</taxon>
        <taxon>Astrephomenaceae</taxon>
        <taxon>Astrephomene</taxon>
    </lineage>
</organism>
<dbReference type="GO" id="GO:0005783">
    <property type="term" value="C:endoplasmic reticulum"/>
    <property type="evidence" value="ECO:0007669"/>
    <property type="project" value="TreeGrafter"/>
</dbReference>
<protein>
    <recommendedName>
        <fullName evidence="4">Ankyrin repeat domain-containing protein</fullName>
    </recommendedName>
</protein>
<dbReference type="GO" id="GO:0030149">
    <property type="term" value="P:sphingolipid catabolic process"/>
    <property type="evidence" value="ECO:0007669"/>
    <property type="project" value="TreeGrafter"/>
</dbReference>
<evidence type="ECO:0000313" key="2">
    <source>
        <dbReference type="EMBL" id="GFR42628.1"/>
    </source>
</evidence>
<dbReference type="PANTHER" id="PTHR12393">
    <property type="entry name" value="SPHINGOMYELIN PHOSPHODIESTERASE RELATED"/>
    <property type="match status" value="1"/>
</dbReference>
<dbReference type="InterPro" id="IPR036047">
    <property type="entry name" value="F-box-like_dom_sf"/>
</dbReference>
<name>A0AAD3DJE8_9CHLO</name>
<dbReference type="GO" id="GO:0071944">
    <property type="term" value="C:cell periphery"/>
    <property type="evidence" value="ECO:0007669"/>
    <property type="project" value="TreeGrafter"/>
</dbReference>
<dbReference type="EMBL" id="BMAR01000003">
    <property type="protein sequence ID" value="GFR42628.1"/>
    <property type="molecule type" value="Genomic_DNA"/>
</dbReference>
<dbReference type="SUPFAM" id="SSF140860">
    <property type="entry name" value="Pseudo ankyrin repeat-like"/>
    <property type="match status" value="1"/>
</dbReference>
<evidence type="ECO:0000256" key="1">
    <source>
        <dbReference type="SAM" id="MobiDB-lite"/>
    </source>
</evidence>
<feature type="region of interest" description="Disordered" evidence="1">
    <location>
        <begin position="532"/>
        <end position="554"/>
    </location>
</feature>
<dbReference type="AlphaFoldDB" id="A0AAD3DJE8"/>
<dbReference type="GO" id="GO:0046513">
    <property type="term" value="P:ceramide biosynthetic process"/>
    <property type="evidence" value="ECO:0007669"/>
    <property type="project" value="TreeGrafter"/>
</dbReference>
<dbReference type="GO" id="GO:0004620">
    <property type="term" value="F:phospholipase activity"/>
    <property type="evidence" value="ECO:0007669"/>
    <property type="project" value="TreeGrafter"/>
</dbReference>
<feature type="compositionally biased region" description="Low complexity" evidence="1">
    <location>
        <begin position="532"/>
        <end position="541"/>
    </location>
</feature>